<proteinExistence type="predicted"/>
<organism evidence="1 2">
    <name type="scientific">Desmophyllum pertusum</name>
    <dbReference type="NCBI Taxonomy" id="174260"/>
    <lineage>
        <taxon>Eukaryota</taxon>
        <taxon>Metazoa</taxon>
        <taxon>Cnidaria</taxon>
        <taxon>Anthozoa</taxon>
        <taxon>Hexacorallia</taxon>
        <taxon>Scleractinia</taxon>
        <taxon>Caryophylliina</taxon>
        <taxon>Caryophylliidae</taxon>
        <taxon>Desmophyllum</taxon>
    </lineage>
</organism>
<evidence type="ECO:0000313" key="1">
    <source>
        <dbReference type="EMBL" id="KAJ7312807.1"/>
    </source>
</evidence>
<dbReference type="Proteomes" id="UP001163046">
    <property type="component" value="Unassembled WGS sequence"/>
</dbReference>
<accession>A0A9X0CDC5</accession>
<protein>
    <submittedName>
        <fullName evidence="1">Uncharacterized protein</fullName>
    </submittedName>
</protein>
<comment type="caution">
    <text evidence="1">The sequence shown here is derived from an EMBL/GenBank/DDBJ whole genome shotgun (WGS) entry which is preliminary data.</text>
</comment>
<evidence type="ECO:0000313" key="2">
    <source>
        <dbReference type="Proteomes" id="UP001163046"/>
    </source>
</evidence>
<keyword evidence="2" id="KW-1185">Reference proteome</keyword>
<sequence>MPKSLSTIQNQIAGCERSISEALAQCAAQAGDKDFQFNFSLNSFVSGITTFDLDNTSESITKVIGLFTECEKIIALEKKRRVYTKELKKILKAREKKETVKRLTMQHAFKTKAAPLKIPSLPSTQDDMQE</sequence>
<name>A0A9X0CDC5_9CNID</name>
<dbReference type="AlphaFoldDB" id="A0A9X0CDC5"/>
<reference evidence="1" key="1">
    <citation type="submission" date="2023-01" db="EMBL/GenBank/DDBJ databases">
        <title>Genome assembly of the deep-sea coral Lophelia pertusa.</title>
        <authorList>
            <person name="Herrera S."/>
            <person name="Cordes E."/>
        </authorList>
    </citation>
    <scope>NUCLEOTIDE SEQUENCE</scope>
    <source>
        <strain evidence="1">USNM1676648</strain>
        <tissue evidence="1">Polyp</tissue>
    </source>
</reference>
<gene>
    <name evidence="1" type="ORF">OS493_039500</name>
</gene>
<dbReference type="EMBL" id="MU827978">
    <property type="protein sequence ID" value="KAJ7312807.1"/>
    <property type="molecule type" value="Genomic_DNA"/>
</dbReference>